<sequence length="246" mass="27494">MAEIAIAADAEPIVVFNRVEKSFSGKIALKEISFTIPKGIIVGIVGTNGSGKSTILKLMAGLQRPGKGKVLLNGRQAERLSSRQVAFLPEQDMFYSSFTVEKTLNFYNEMFTDFDRKKAMEMIQSFELQMGQKVAHLSKGNRARLKIVLALARQVPLIIMDEPLSGLDPLVRESIIRSLIATVDMGEQTLVITTHEVEEVEPLLDRAMLIKDGELCGYEEVERIHSEQGIGLVGWMKKNIEKMKRN</sequence>
<dbReference type="SMART" id="SM00382">
    <property type="entry name" value="AAA"/>
    <property type="match status" value="1"/>
</dbReference>
<accession>A0ABS4J536</accession>
<dbReference type="InterPro" id="IPR017871">
    <property type="entry name" value="ABC_transporter-like_CS"/>
</dbReference>
<evidence type="ECO:0000259" key="3">
    <source>
        <dbReference type="PROSITE" id="PS50893"/>
    </source>
</evidence>
<evidence type="ECO:0000256" key="2">
    <source>
        <dbReference type="ARBA" id="ARBA00022840"/>
    </source>
</evidence>
<dbReference type="PANTHER" id="PTHR43158">
    <property type="entry name" value="SKFA PEPTIDE EXPORT ATP-BINDING PROTEIN SKFE"/>
    <property type="match status" value="1"/>
</dbReference>
<keyword evidence="5" id="KW-1185">Reference proteome</keyword>
<comment type="caution">
    <text evidence="4">The sequence shown here is derived from an EMBL/GenBank/DDBJ whole genome shotgun (WGS) entry which is preliminary data.</text>
</comment>
<evidence type="ECO:0000256" key="1">
    <source>
        <dbReference type="ARBA" id="ARBA00022741"/>
    </source>
</evidence>
<evidence type="ECO:0000313" key="5">
    <source>
        <dbReference type="Proteomes" id="UP001519287"/>
    </source>
</evidence>
<dbReference type="Pfam" id="PF00005">
    <property type="entry name" value="ABC_tran"/>
    <property type="match status" value="1"/>
</dbReference>
<dbReference type="Proteomes" id="UP001519287">
    <property type="component" value="Unassembled WGS sequence"/>
</dbReference>
<reference evidence="4 5" key="1">
    <citation type="submission" date="2021-03" db="EMBL/GenBank/DDBJ databases">
        <title>Genomic Encyclopedia of Type Strains, Phase IV (KMG-IV): sequencing the most valuable type-strain genomes for metagenomic binning, comparative biology and taxonomic classification.</title>
        <authorList>
            <person name="Goeker M."/>
        </authorList>
    </citation>
    <scope>NUCLEOTIDE SEQUENCE [LARGE SCALE GENOMIC DNA]</scope>
    <source>
        <strain evidence="4 5">DSM 26048</strain>
    </source>
</reference>
<dbReference type="PROSITE" id="PS50893">
    <property type="entry name" value="ABC_TRANSPORTER_2"/>
    <property type="match status" value="1"/>
</dbReference>
<dbReference type="CDD" id="cd03230">
    <property type="entry name" value="ABC_DR_subfamily_A"/>
    <property type="match status" value="1"/>
</dbReference>
<dbReference type="InterPro" id="IPR027417">
    <property type="entry name" value="P-loop_NTPase"/>
</dbReference>
<dbReference type="EMBL" id="JAGGLB010000029">
    <property type="protein sequence ID" value="MBP1994943.1"/>
    <property type="molecule type" value="Genomic_DNA"/>
</dbReference>
<feature type="domain" description="ABC transporter" evidence="3">
    <location>
        <begin position="14"/>
        <end position="237"/>
    </location>
</feature>
<dbReference type="RefSeq" id="WP_209976767.1">
    <property type="nucleotide sequence ID" value="NZ_JAGGLB010000029.1"/>
</dbReference>
<protein>
    <submittedName>
        <fullName evidence="4">ABC-2 type transport system ATP-binding protein</fullName>
    </submittedName>
</protein>
<keyword evidence="2 4" id="KW-0067">ATP-binding</keyword>
<dbReference type="SUPFAM" id="SSF52540">
    <property type="entry name" value="P-loop containing nucleoside triphosphate hydrolases"/>
    <property type="match status" value="1"/>
</dbReference>
<dbReference type="PANTHER" id="PTHR43158:SF1">
    <property type="entry name" value="ABC TRANSPORTER, ATP-BINDING PROTEIN"/>
    <property type="match status" value="1"/>
</dbReference>
<dbReference type="InterPro" id="IPR003593">
    <property type="entry name" value="AAA+_ATPase"/>
</dbReference>
<dbReference type="PROSITE" id="PS00211">
    <property type="entry name" value="ABC_TRANSPORTER_1"/>
    <property type="match status" value="1"/>
</dbReference>
<dbReference type="GO" id="GO:0005524">
    <property type="term" value="F:ATP binding"/>
    <property type="evidence" value="ECO:0007669"/>
    <property type="project" value="UniProtKB-KW"/>
</dbReference>
<dbReference type="Gene3D" id="3.40.50.300">
    <property type="entry name" value="P-loop containing nucleotide triphosphate hydrolases"/>
    <property type="match status" value="1"/>
</dbReference>
<proteinExistence type="predicted"/>
<evidence type="ECO:0000313" key="4">
    <source>
        <dbReference type="EMBL" id="MBP1994943.1"/>
    </source>
</evidence>
<gene>
    <name evidence="4" type="ORF">J2Z66_006584</name>
</gene>
<dbReference type="InterPro" id="IPR003439">
    <property type="entry name" value="ABC_transporter-like_ATP-bd"/>
</dbReference>
<organism evidence="4 5">
    <name type="scientific">Paenibacillus eucommiae</name>
    <dbReference type="NCBI Taxonomy" id="1355755"/>
    <lineage>
        <taxon>Bacteria</taxon>
        <taxon>Bacillati</taxon>
        <taxon>Bacillota</taxon>
        <taxon>Bacilli</taxon>
        <taxon>Bacillales</taxon>
        <taxon>Paenibacillaceae</taxon>
        <taxon>Paenibacillus</taxon>
    </lineage>
</organism>
<name>A0ABS4J536_9BACL</name>
<keyword evidence="1" id="KW-0547">Nucleotide-binding</keyword>